<dbReference type="InterPro" id="IPR007410">
    <property type="entry name" value="LpqE-like"/>
</dbReference>
<name>A0ABT3PMB9_9BACT</name>
<accession>A0ABT3PMB9</accession>
<dbReference type="InterPro" id="IPR058248">
    <property type="entry name" value="Lxx211020-like"/>
</dbReference>
<dbReference type="InterPro" id="IPR036182">
    <property type="entry name" value="PCuAC_sf"/>
</dbReference>
<dbReference type="PANTHER" id="PTHR36302">
    <property type="entry name" value="BLR7088 PROTEIN"/>
    <property type="match status" value="1"/>
</dbReference>
<keyword evidence="2" id="KW-1185">Reference proteome</keyword>
<dbReference type="Pfam" id="PF04314">
    <property type="entry name" value="PCuAC"/>
    <property type="match status" value="1"/>
</dbReference>
<protein>
    <submittedName>
        <fullName evidence="1">Copper chaperone PCu(A)C</fullName>
    </submittedName>
</protein>
<comment type="caution">
    <text evidence="1">The sequence shown here is derived from an EMBL/GenBank/DDBJ whole genome shotgun (WGS) entry which is preliminary data.</text>
</comment>
<evidence type="ECO:0000313" key="1">
    <source>
        <dbReference type="EMBL" id="MCW9707092.1"/>
    </source>
</evidence>
<gene>
    <name evidence="1" type="ORF">J6I44_09500</name>
</gene>
<sequence length="154" mass="16494">MFSTRLFCLTVFLVTTFLIGCSSGDPEKEPVILGKIELSDGWARPAAQGQSSAVYMSISNGTASRDSISNIASPIAANAGIHETYKGENGIIGMRPAPGQVIPSGEDLYFKPNGLHIMLMKLKEDLAVGDSIDVDITFNRVGTHSIRVPVKVQQ</sequence>
<dbReference type="PANTHER" id="PTHR36302:SF1">
    <property type="entry name" value="COPPER CHAPERONE PCU(A)C"/>
    <property type="match status" value="1"/>
</dbReference>
<dbReference type="Proteomes" id="UP001207918">
    <property type="component" value="Unassembled WGS sequence"/>
</dbReference>
<dbReference type="EMBL" id="JAGGJA010000005">
    <property type="protein sequence ID" value="MCW9707092.1"/>
    <property type="molecule type" value="Genomic_DNA"/>
</dbReference>
<reference evidence="1 2" key="1">
    <citation type="submission" date="2021-03" db="EMBL/GenBank/DDBJ databases">
        <title>Aliifodinibius sp. nov., a new bacterium isolated from saline soil.</title>
        <authorList>
            <person name="Galisteo C."/>
            <person name="De La Haba R."/>
            <person name="Sanchez-Porro C."/>
            <person name="Ventosa A."/>
        </authorList>
    </citation>
    <scope>NUCLEOTIDE SEQUENCE [LARGE SCALE GENOMIC DNA]</scope>
    <source>
        <strain evidence="1 2">1BSP15-2V2</strain>
    </source>
</reference>
<proteinExistence type="predicted"/>
<dbReference type="SUPFAM" id="SSF110087">
    <property type="entry name" value="DR1885-like metal-binding protein"/>
    <property type="match status" value="1"/>
</dbReference>
<dbReference type="RefSeq" id="WP_265765847.1">
    <property type="nucleotide sequence ID" value="NZ_JAGGJA010000005.1"/>
</dbReference>
<evidence type="ECO:0000313" key="2">
    <source>
        <dbReference type="Proteomes" id="UP001207918"/>
    </source>
</evidence>
<dbReference type="Gene3D" id="2.60.40.1890">
    <property type="entry name" value="PCu(A)C copper chaperone"/>
    <property type="match status" value="1"/>
</dbReference>
<organism evidence="1 2">
    <name type="scientific">Fodinibius salsisoli</name>
    <dbReference type="NCBI Taxonomy" id="2820877"/>
    <lineage>
        <taxon>Bacteria</taxon>
        <taxon>Pseudomonadati</taxon>
        <taxon>Balneolota</taxon>
        <taxon>Balneolia</taxon>
        <taxon>Balneolales</taxon>
        <taxon>Balneolaceae</taxon>
        <taxon>Fodinibius</taxon>
    </lineage>
</organism>
<dbReference type="PROSITE" id="PS51257">
    <property type="entry name" value="PROKAR_LIPOPROTEIN"/>
    <property type="match status" value="1"/>
</dbReference>